<gene>
    <name evidence="2" type="ORF">GU926_03735</name>
</gene>
<dbReference type="Pfam" id="PF01590">
    <property type="entry name" value="GAF"/>
    <property type="match status" value="1"/>
</dbReference>
<dbReference type="GO" id="GO:0000155">
    <property type="term" value="F:phosphorelay sensor kinase activity"/>
    <property type="evidence" value="ECO:0007669"/>
    <property type="project" value="InterPro"/>
</dbReference>
<dbReference type="InterPro" id="IPR035965">
    <property type="entry name" value="PAS-like_dom_sf"/>
</dbReference>
<dbReference type="PANTHER" id="PTHR43102">
    <property type="entry name" value="SLR1143 PROTEIN"/>
    <property type="match status" value="1"/>
</dbReference>
<dbReference type="InterPro" id="IPR029016">
    <property type="entry name" value="GAF-like_dom_sf"/>
</dbReference>
<dbReference type="SUPFAM" id="SSF55781">
    <property type="entry name" value="GAF domain-like"/>
    <property type="match status" value="1"/>
</dbReference>
<dbReference type="EMBL" id="CP047897">
    <property type="protein sequence ID" value="QHL86597.1"/>
    <property type="molecule type" value="Genomic_DNA"/>
</dbReference>
<dbReference type="PANTHER" id="PTHR43102:SF2">
    <property type="entry name" value="GAF DOMAIN-CONTAINING PROTEIN"/>
    <property type="match status" value="1"/>
</dbReference>
<dbReference type="CDD" id="cd00130">
    <property type="entry name" value="PAS"/>
    <property type="match status" value="1"/>
</dbReference>
<dbReference type="KEGG" id="nib:GU926_03735"/>
<evidence type="ECO:0000259" key="1">
    <source>
        <dbReference type="PROSITE" id="PS50113"/>
    </source>
</evidence>
<dbReference type="InterPro" id="IPR003018">
    <property type="entry name" value="GAF"/>
</dbReference>
<dbReference type="RefSeq" id="WP_160689146.1">
    <property type="nucleotide sequence ID" value="NZ_CP047897.1"/>
</dbReference>
<dbReference type="InterPro" id="IPR000700">
    <property type="entry name" value="PAS-assoc_C"/>
</dbReference>
<sequence>MQEAARIQELREYRILDTLPEKELDELVEITSAINDAPICLLTFIDKDRQWFKSVKGLATRETLRQDSFCRHALEFPKEVLVVTDPCNDPRFKNNPFVVGLPGIKFYAGAPLETPKGYVLGTLCIIDTKPREFSDNQKKALQLLAKKAMDYLETRKQLLDQDDLLEHNITRLRKLTDQAPGAIYQLELSPDGRLHFPFISKGFATIHPMLDPQLLKENAEVAFTVIHPDDVEMVRQSLIDSFTQLTNWEVEYRVLEEEGEVHWHWSNAKPERKEDGTVVWYGTFQDITQRKEYIQTLEQILFDISHVMRKPVATLLGLTTALQSYPMDPSTLHTYVDHIQAVSKEMDAFIHQLNDTYQQTITKVTKSNGQE</sequence>
<reference evidence="2 3" key="1">
    <citation type="submission" date="2020-01" db="EMBL/GenBank/DDBJ databases">
        <authorList>
            <person name="Kim M."/>
        </authorList>
    </citation>
    <scope>NUCLEOTIDE SEQUENCE [LARGE SCALE GENOMIC DNA]</scope>
    <source>
        <strain evidence="2 3">BT10</strain>
    </source>
</reference>
<dbReference type="PROSITE" id="PS50113">
    <property type="entry name" value="PAC"/>
    <property type="match status" value="1"/>
</dbReference>
<dbReference type="Proteomes" id="UP000464214">
    <property type="component" value="Chromosome"/>
</dbReference>
<organism evidence="2 3">
    <name type="scientific">Nibribacter ruber</name>
    <dbReference type="NCBI Taxonomy" id="2698458"/>
    <lineage>
        <taxon>Bacteria</taxon>
        <taxon>Pseudomonadati</taxon>
        <taxon>Bacteroidota</taxon>
        <taxon>Cytophagia</taxon>
        <taxon>Cytophagales</taxon>
        <taxon>Hymenobacteraceae</taxon>
        <taxon>Nibribacter</taxon>
    </lineage>
</organism>
<dbReference type="InterPro" id="IPR013655">
    <property type="entry name" value="PAS_fold_3"/>
</dbReference>
<dbReference type="SUPFAM" id="SSF55785">
    <property type="entry name" value="PYP-like sensor domain (PAS domain)"/>
    <property type="match status" value="1"/>
</dbReference>
<dbReference type="Pfam" id="PF08447">
    <property type="entry name" value="PAS_3"/>
    <property type="match status" value="1"/>
</dbReference>
<dbReference type="Gene3D" id="3.30.450.20">
    <property type="entry name" value="PAS domain"/>
    <property type="match status" value="1"/>
</dbReference>
<evidence type="ECO:0000313" key="3">
    <source>
        <dbReference type="Proteomes" id="UP000464214"/>
    </source>
</evidence>
<dbReference type="AlphaFoldDB" id="A0A6P1NSD8"/>
<name>A0A6P1NSD8_9BACT</name>
<dbReference type="InterPro" id="IPR036097">
    <property type="entry name" value="HisK_dim/P_sf"/>
</dbReference>
<protein>
    <submittedName>
        <fullName evidence="2">PAS domain-containing protein</fullName>
    </submittedName>
</protein>
<proteinExistence type="predicted"/>
<keyword evidence="3" id="KW-1185">Reference proteome</keyword>
<accession>A0A6P1NSD8</accession>
<dbReference type="Gene3D" id="3.30.450.40">
    <property type="match status" value="1"/>
</dbReference>
<dbReference type="InterPro" id="IPR000014">
    <property type="entry name" value="PAS"/>
</dbReference>
<feature type="domain" description="PAC" evidence="1">
    <location>
        <begin position="248"/>
        <end position="299"/>
    </location>
</feature>
<evidence type="ECO:0000313" key="2">
    <source>
        <dbReference type="EMBL" id="QHL86597.1"/>
    </source>
</evidence>
<dbReference type="SUPFAM" id="SSF47384">
    <property type="entry name" value="Homodimeric domain of signal transducing histidine kinase"/>
    <property type="match status" value="1"/>
</dbReference>
<dbReference type="Gene3D" id="1.10.287.130">
    <property type="match status" value="1"/>
</dbReference>